<evidence type="ECO:0000313" key="1">
    <source>
        <dbReference type="EMBL" id="QKN23629.1"/>
    </source>
</evidence>
<keyword evidence="4" id="KW-1185">Reference proteome</keyword>
<dbReference type="AlphaFoldDB" id="A0A859DQ28"/>
<dbReference type="KEGG" id="clf:GJQ69_03520"/>
<sequence>MCFYQKRGFDMVQIFRNAVQASCRLKPSIPLTGDFDIPIRHEIEKVL</sequence>
<reference evidence="2" key="3">
    <citation type="journal article" date="2022" name="Int. J. Syst. Evol. Microbiol.">
        <title>Caproicibacterium lactatifermentans sp. nov., isolated from pit clay used for the production of Chinese strong aroma-type liquor.</title>
        <authorList>
            <person name="Wang H."/>
            <person name="Gu Y."/>
            <person name="Zhao D."/>
            <person name="Qiao Z."/>
            <person name="Zheng J."/>
            <person name="Gao J."/>
            <person name="Ren C."/>
            <person name="Xu Y."/>
        </authorList>
    </citation>
    <scope>NUCLEOTIDE SEQUENCE</scope>
    <source>
        <strain evidence="2">JNU-WLY1368</strain>
    </source>
</reference>
<name>A0A859DQ28_9FIRM</name>
<evidence type="ECO:0000313" key="2">
    <source>
        <dbReference type="EMBL" id="QKO29698.1"/>
    </source>
</evidence>
<evidence type="ECO:0000313" key="3">
    <source>
        <dbReference type="Proteomes" id="UP000501316"/>
    </source>
</evidence>
<dbReference type="EMBL" id="CP046051">
    <property type="protein sequence ID" value="QKN23629.1"/>
    <property type="molecule type" value="Genomic_DNA"/>
</dbReference>
<evidence type="ECO:0000313" key="4">
    <source>
        <dbReference type="Proteomes" id="UP000509623"/>
    </source>
</evidence>
<accession>A0A859DQ28</accession>
<proteinExistence type="predicted"/>
<dbReference type="Proteomes" id="UP000501316">
    <property type="component" value="Chromosome"/>
</dbReference>
<dbReference type="EMBL" id="CP046161">
    <property type="protein sequence ID" value="QKO29698.1"/>
    <property type="molecule type" value="Genomic_DNA"/>
</dbReference>
<organism evidence="1 3">
    <name type="scientific">Caproicibacterium lactatifermentans</name>
    <dbReference type="NCBI Taxonomy" id="2666138"/>
    <lineage>
        <taxon>Bacteria</taxon>
        <taxon>Bacillati</taxon>
        <taxon>Bacillota</taxon>
        <taxon>Clostridia</taxon>
        <taxon>Eubacteriales</taxon>
        <taxon>Oscillospiraceae</taxon>
        <taxon>Caproicibacterium</taxon>
    </lineage>
</organism>
<protein>
    <submittedName>
        <fullName evidence="1">Uncharacterized protein</fullName>
    </submittedName>
</protein>
<gene>
    <name evidence="1" type="ORF">GJQ69_03520</name>
    <name evidence="2" type="ORF">GKP14_00855</name>
</gene>
<dbReference type="RefSeq" id="WP_157658956.1">
    <property type="nucleotide sequence ID" value="NZ_CP046051.1"/>
</dbReference>
<reference evidence="2" key="2">
    <citation type="journal article" date="2021" name="Appl. Environ. Microbiol.">
        <title>Adaptability of a Caproate-Producing Bacterium Contributes to Its Dominance in an Anaerobic Fermentation System.</title>
        <authorList>
            <person name="Wang H."/>
            <person name="Gu Y."/>
            <person name="Zhou W."/>
            <person name="Zhao D."/>
            <person name="Qiao Z."/>
            <person name="Zheng J."/>
            <person name="Gao J."/>
            <person name="Chen X."/>
            <person name="Ren C."/>
            <person name="Xu Y."/>
        </authorList>
    </citation>
    <scope>NUCLEOTIDE SEQUENCE</scope>
    <source>
        <strain evidence="2">JNU-WLY1368</strain>
    </source>
</reference>
<reference evidence="3 4" key="1">
    <citation type="submission" date="2019-11" db="EMBL/GenBank/DDBJ databases">
        <authorList>
            <person name="Ren C."/>
            <person name="Wang H."/>
            <person name="Xu Y."/>
        </authorList>
    </citation>
    <scope>NUCLEOTIDE SEQUENCE [LARGE SCALE GENOMIC DNA]</scope>
    <source>
        <strain evidence="4">JNU-WLY1368</strain>
        <strain evidence="1 3">LBM 19010</strain>
    </source>
</reference>
<dbReference type="Proteomes" id="UP000509623">
    <property type="component" value="Chromosome"/>
</dbReference>